<dbReference type="InterPro" id="IPR004117">
    <property type="entry name" value="7tm6_olfct_rcpt"/>
</dbReference>
<sequence length="406" mass="47346">MKNHIDLHIHRKFGSIIGVQYPRPLNNEKKSKCRNILWNLYVYIPCATMFVELLSQTVQIVLSIENIEILTTCTLSTIYVLQLIFKLMVFKKNENLFQDIFDETIGISIDLKNNPLADDTFIEFYNKHYSLIKKITIYKGIIQLSSNLGLHAIFCTLSWIGMKRDSTAAFSWTPYDSSKNPEYTYTVLFETFCYGFVTARGAVVDFLFLIMIVVPAIQLNYLKYLLKLIFQEQTQEILNSKLQWWIKQHQRILKNMKDFNKISSPFLSVIYIGSLIDLFMAGFVAISSSHWDIFQRIMINGIIIIDALQLYLFSLAGDWLRESSGEIPDLGLSTALFDSNRKIKRNYLYIQIRAQRQIILKFAGVNNLSTQTFLRLIKLTFTYFITTLQIRQSRLEQLNNSKKYIP</sequence>
<organism>
    <name type="scientific">Pediculus humanus subsp. corporis</name>
    <name type="common">Body louse</name>
    <dbReference type="NCBI Taxonomy" id="121224"/>
    <lineage>
        <taxon>Eukaryota</taxon>
        <taxon>Metazoa</taxon>
        <taxon>Ecdysozoa</taxon>
        <taxon>Arthropoda</taxon>
        <taxon>Hexapoda</taxon>
        <taxon>Insecta</taxon>
        <taxon>Pterygota</taxon>
        <taxon>Neoptera</taxon>
        <taxon>Paraneoptera</taxon>
        <taxon>Psocodea</taxon>
        <taxon>Troctomorpha</taxon>
        <taxon>Phthiraptera</taxon>
        <taxon>Anoplura</taxon>
        <taxon>Pediculidae</taxon>
        <taxon>Pediculus</taxon>
    </lineage>
</organism>
<dbReference type="Pfam" id="PF02949">
    <property type="entry name" value="7tm_6"/>
    <property type="match status" value="1"/>
</dbReference>
<reference evidence="11" key="3">
    <citation type="journal article" date="2015" name="Insect Biochem. Mol. Biol.">
        <title>Odorant receptor-based discovery of natural repellents of human lice.</title>
        <authorList>
            <person name="Pelletier J."/>
            <person name="Xu P."/>
            <person name="Yoon K.S."/>
            <person name="Clark J.M."/>
            <person name="Leal W.S."/>
        </authorList>
    </citation>
    <scope>NUCLEOTIDE SEQUENCE</scope>
</reference>
<evidence type="ECO:0000313" key="11">
    <source>
        <dbReference type="EMBL" id="ALX17414.1"/>
    </source>
</evidence>
<dbReference type="EMBL" id="KT369094">
    <property type="protein sequence ID" value="ALX17414.1"/>
    <property type="molecule type" value="mRNA"/>
</dbReference>
<evidence type="ECO:0000256" key="10">
    <source>
        <dbReference type="RuleBase" id="RU351113"/>
    </source>
</evidence>
<evidence type="ECO:0000256" key="8">
    <source>
        <dbReference type="ARBA" id="ARBA00023170"/>
    </source>
</evidence>
<dbReference type="CTD" id="8237902"/>
<evidence type="ECO:0000256" key="5">
    <source>
        <dbReference type="ARBA" id="ARBA00022725"/>
    </source>
</evidence>
<evidence type="ECO:0000256" key="7">
    <source>
        <dbReference type="ARBA" id="ARBA00023136"/>
    </source>
</evidence>
<evidence type="ECO:0000256" key="4">
    <source>
        <dbReference type="ARBA" id="ARBA00022692"/>
    </source>
</evidence>
<keyword evidence="6 10" id="KW-1133">Transmembrane helix</keyword>
<dbReference type="OMA" id="WIVADEK"/>
<evidence type="ECO:0000256" key="9">
    <source>
        <dbReference type="ARBA" id="ARBA00023224"/>
    </source>
</evidence>
<dbReference type="GO" id="GO:0004984">
    <property type="term" value="F:olfactory receptor activity"/>
    <property type="evidence" value="ECO:0007669"/>
    <property type="project" value="InterPro"/>
</dbReference>
<dbReference type="GO" id="GO:0005886">
    <property type="term" value="C:plasma membrane"/>
    <property type="evidence" value="ECO:0007669"/>
    <property type="project" value="UniProtKB-SubCell"/>
</dbReference>
<name>E0VIC7_PEDHC</name>
<protein>
    <recommendedName>
        <fullName evidence="10">Odorant receptor</fullName>
    </recommendedName>
</protein>
<dbReference type="AlphaFoldDB" id="E0VIC7"/>
<comment type="caution">
    <text evidence="10">Lacks conserved residue(s) required for the propagation of feature annotation.</text>
</comment>
<feature type="transmembrane region" description="Helical" evidence="10">
    <location>
        <begin position="293"/>
        <end position="313"/>
    </location>
</feature>
<dbReference type="GeneID" id="8237902"/>
<dbReference type="EMBL" id="AAZO01002612">
    <property type="status" value="NOT_ANNOTATED_CDS"/>
    <property type="molecule type" value="Genomic_DNA"/>
</dbReference>
<keyword evidence="8 10" id="KW-0675">Receptor</keyword>
<dbReference type="RefSeq" id="XP_002425871.1">
    <property type="nucleotide sequence ID" value="XM_002425826.1"/>
</dbReference>
<dbReference type="KEGG" id="phu:Phum_PHUM225140"/>
<gene>
    <name evidence="13" type="primary">8237902</name>
    <name evidence="12" type="ORF">Phum_PHUM225140</name>
</gene>
<dbReference type="HOGENOM" id="CLU_678448_0_0_1"/>
<accession>E0VIC7</accession>
<keyword evidence="14" id="KW-1185">Reference proteome</keyword>
<feature type="transmembrane region" description="Helical" evidence="10">
    <location>
        <begin position="141"/>
        <end position="162"/>
    </location>
</feature>
<dbReference type="Proteomes" id="UP000009046">
    <property type="component" value="Unassembled WGS sequence"/>
</dbReference>
<dbReference type="EnsemblMetazoa" id="PHUM225140-RA">
    <property type="protein sequence ID" value="PHUM225140-PA"/>
    <property type="gene ID" value="PHUM225140"/>
</dbReference>
<keyword evidence="4 10" id="KW-0812">Transmembrane</keyword>
<feature type="transmembrane region" description="Helical" evidence="10">
    <location>
        <begin position="36"/>
        <end position="55"/>
    </location>
</feature>
<reference evidence="12" key="2">
    <citation type="submission" date="2007-04" db="EMBL/GenBank/DDBJ databases">
        <title>The genome of the human body louse.</title>
        <authorList>
            <consortium name="The Human Body Louse Genome Consortium"/>
            <person name="Kirkness E."/>
            <person name="Walenz B."/>
            <person name="Hass B."/>
            <person name="Bruggner R."/>
            <person name="Strausberg R."/>
        </authorList>
    </citation>
    <scope>NUCLEOTIDE SEQUENCE</scope>
    <source>
        <strain evidence="12">USDA</strain>
    </source>
</reference>
<feature type="transmembrane region" description="Helical" evidence="10">
    <location>
        <begin position="67"/>
        <end position="85"/>
    </location>
</feature>
<dbReference type="OrthoDB" id="6617147at2759"/>
<dbReference type="EMBL" id="DS235191">
    <property type="protein sequence ID" value="EEB13133.1"/>
    <property type="molecule type" value="Genomic_DNA"/>
</dbReference>
<dbReference type="VEuPathDB" id="VectorBase:PHUM225140"/>
<feature type="transmembrane region" description="Helical" evidence="10">
    <location>
        <begin position="266"/>
        <end position="287"/>
    </location>
</feature>
<feature type="transmembrane region" description="Helical" evidence="10">
    <location>
        <begin position="206"/>
        <end position="226"/>
    </location>
</feature>
<dbReference type="PANTHER" id="PTHR21137:SF35">
    <property type="entry name" value="ODORANT RECEPTOR 19A-RELATED"/>
    <property type="match status" value="1"/>
</dbReference>
<keyword evidence="5 10" id="KW-0552">Olfaction</keyword>
<evidence type="ECO:0000313" key="14">
    <source>
        <dbReference type="Proteomes" id="UP000009046"/>
    </source>
</evidence>
<evidence type="ECO:0000256" key="1">
    <source>
        <dbReference type="ARBA" id="ARBA00004651"/>
    </source>
</evidence>
<keyword evidence="3 10" id="KW-0716">Sensory transduction</keyword>
<dbReference type="PANTHER" id="PTHR21137">
    <property type="entry name" value="ODORANT RECEPTOR"/>
    <property type="match status" value="1"/>
</dbReference>
<comment type="similarity">
    <text evidence="10">Belongs to the insect chemoreceptor superfamily. Heteromeric odorant receptor channel (TC 1.A.69) family.</text>
</comment>
<dbReference type="InParanoid" id="E0VIC7"/>
<evidence type="ECO:0000256" key="6">
    <source>
        <dbReference type="ARBA" id="ARBA00022989"/>
    </source>
</evidence>
<dbReference type="GO" id="GO:0005549">
    <property type="term" value="F:odorant binding"/>
    <property type="evidence" value="ECO:0007669"/>
    <property type="project" value="InterPro"/>
</dbReference>
<dbReference type="GO" id="GO:0007165">
    <property type="term" value="P:signal transduction"/>
    <property type="evidence" value="ECO:0007669"/>
    <property type="project" value="UniProtKB-KW"/>
</dbReference>
<dbReference type="SMR" id="E0VIC7"/>
<reference evidence="13" key="4">
    <citation type="submission" date="2021-02" db="UniProtKB">
        <authorList>
            <consortium name="EnsemblMetazoa"/>
        </authorList>
    </citation>
    <scope>IDENTIFICATION</scope>
    <source>
        <strain evidence="13">USDA</strain>
    </source>
</reference>
<comment type="subcellular location">
    <subcellularLocation>
        <location evidence="1 10">Cell membrane</location>
        <topology evidence="1 10">Multi-pass membrane protein</topology>
    </subcellularLocation>
</comment>
<keyword evidence="7 10" id="KW-0472">Membrane</keyword>
<keyword evidence="9 10" id="KW-0807">Transducer</keyword>
<accession>A0A0U4DPG0</accession>
<proteinExistence type="evidence at transcript level"/>
<reference evidence="12" key="1">
    <citation type="submission" date="2007-04" db="EMBL/GenBank/DDBJ databases">
        <title>Annotation of Pediculus humanus corporis strain USDA.</title>
        <authorList>
            <person name="Kirkness E."/>
            <person name="Hannick L."/>
            <person name="Hass B."/>
            <person name="Bruggner R."/>
            <person name="Lawson D."/>
            <person name="Bidwell S."/>
            <person name="Joardar V."/>
            <person name="Caler E."/>
            <person name="Walenz B."/>
            <person name="Inman J."/>
            <person name="Schobel S."/>
            <person name="Galinsky K."/>
            <person name="Amedeo P."/>
            <person name="Strausberg R."/>
        </authorList>
    </citation>
    <scope>NUCLEOTIDE SEQUENCE</scope>
    <source>
        <strain evidence="12">USDA</strain>
    </source>
</reference>
<evidence type="ECO:0000313" key="13">
    <source>
        <dbReference type="EnsemblMetazoa" id="PHUM225140-PA"/>
    </source>
</evidence>
<evidence type="ECO:0000256" key="3">
    <source>
        <dbReference type="ARBA" id="ARBA00022606"/>
    </source>
</evidence>
<evidence type="ECO:0000313" key="12">
    <source>
        <dbReference type="EMBL" id="EEB13133.1"/>
    </source>
</evidence>
<keyword evidence="2" id="KW-1003">Cell membrane</keyword>
<evidence type="ECO:0000256" key="2">
    <source>
        <dbReference type="ARBA" id="ARBA00022475"/>
    </source>
</evidence>